<keyword evidence="2" id="KW-0472">Membrane</keyword>
<evidence type="ECO:0000313" key="3">
    <source>
        <dbReference type="EMBL" id="GAA2177209.1"/>
    </source>
</evidence>
<accession>A0ABN3AZQ9</accession>
<dbReference type="RefSeq" id="WP_346028583.1">
    <property type="nucleotide sequence ID" value="NZ_BAAAON010000003.1"/>
</dbReference>
<gene>
    <name evidence="3" type="ORF">GCM10009784_26930</name>
</gene>
<feature type="transmembrane region" description="Helical" evidence="2">
    <location>
        <begin position="189"/>
        <end position="211"/>
    </location>
</feature>
<evidence type="ECO:0000313" key="4">
    <source>
        <dbReference type="Proteomes" id="UP001500974"/>
    </source>
</evidence>
<proteinExistence type="predicted"/>
<keyword evidence="1" id="KW-0175">Coiled coil</keyword>
<organism evidence="3 4">
    <name type="scientific">Arthrobacter parietis</name>
    <dbReference type="NCBI Taxonomy" id="271434"/>
    <lineage>
        <taxon>Bacteria</taxon>
        <taxon>Bacillati</taxon>
        <taxon>Actinomycetota</taxon>
        <taxon>Actinomycetes</taxon>
        <taxon>Micrococcales</taxon>
        <taxon>Micrococcaceae</taxon>
        <taxon>Arthrobacter</taxon>
    </lineage>
</organism>
<comment type="caution">
    <text evidence="3">The sequence shown here is derived from an EMBL/GenBank/DDBJ whole genome shotgun (WGS) entry which is preliminary data.</text>
</comment>
<protein>
    <submittedName>
        <fullName evidence="3">Uncharacterized protein</fullName>
    </submittedName>
</protein>
<sequence>MAEQFDVSNAKEGIGRALRGASTRIVEQAESVKQTAKDAREAARDKAEKLAAKAADPYEEVIAEYNAAFTAMSDKGDTLLRQRERSADLIELVELLVNSIANTPKSFDTSLGEVGAHKAQFLDAEEFARKDLEAARHSATGAGAGFATGAAVASVAPTAAMWVATTFGSASTGTAISTLSGAAASNAALAWLGGGALAAGGGGTAAGGALLALAGPIGWTVAGASLLASIALFSKSKLETRATKQQELADVNRNIASVKASDAQIGHLLQKTTALRVELRNSYVGAMPCFGADFRSLSAYQQDSLAVLVNNTKSCAALLSTRIGQGTSGE</sequence>
<keyword evidence="2" id="KW-1133">Transmembrane helix</keyword>
<reference evidence="3 4" key="1">
    <citation type="journal article" date="2019" name="Int. J. Syst. Evol. Microbiol.">
        <title>The Global Catalogue of Microorganisms (GCM) 10K type strain sequencing project: providing services to taxonomists for standard genome sequencing and annotation.</title>
        <authorList>
            <consortium name="The Broad Institute Genomics Platform"/>
            <consortium name="The Broad Institute Genome Sequencing Center for Infectious Disease"/>
            <person name="Wu L."/>
            <person name="Ma J."/>
        </authorList>
    </citation>
    <scope>NUCLEOTIDE SEQUENCE [LARGE SCALE GENOMIC DNA]</scope>
    <source>
        <strain evidence="3 4">JCM 14917</strain>
    </source>
</reference>
<name>A0ABN3AZQ9_9MICC</name>
<dbReference type="Proteomes" id="UP001500974">
    <property type="component" value="Unassembled WGS sequence"/>
</dbReference>
<keyword evidence="4" id="KW-1185">Reference proteome</keyword>
<evidence type="ECO:0000256" key="2">
    <source>
        <dbReference type="SAM" id="Phobius"/>
    </source>
</evidence>
<evidence type="ECO:0000256" key="1">
    <source>
        <dbReference type="SAM" id="Coils"/>
    </source>
</evidence>
<keyword evidence="2" id="KW-0812">Transmembrane</keyword>
<dbReference type="EMBL" id="BAAAON010000003">
    <property type="protein sequence ID" value="GAA2177209.1"/>
    <property type="molecule type" value="Genomic_DNA"/>
</dbReference>
<feature type="coiled-coil region" evidence="1">
    <location>
        <begin position="26"/>
        <end position="53"/>
    </location>
</feature>
<feature type="transmembrane region" description="Helical" evidence="2">
    <location>
        <begin position="217"/>
        <end position="234"/>
    </location>
</feature>